<dbReference type="Pfam" id="PF00149">
    <property type="entry name" value="Metallophos"/>
    <property type="match status" value="1"/>
</dbReference>
<dbReference type="SUPFAM" id="SSF56300">
    <property type="entry name" value="Metallo-dependent phosphatases"/>
    <property type="match status" value="1"/>
</dbReference>
<feature type="domain" description="Calcineurin-like phosphoesterase" evidence="1">
    <location>
        <begin position="11"/>
        <end position="164"/>
    </location>
</feature>
<dbReference type="EMBL" id="JAWSTH010000013">
    <property type="protein sequence ID" value="MDW5594160.1"/>
    <property type="molecule type" value="Genomic_DNA"/>
</dbReference>
<gene>
    <name evidence="2" type="ORF">R7226_07430</name>
</gene>
<evidence type="ECO:0000313" key="3">
    <source>
        <dbReference type="Proteomes" id="UP001284601"/>
    </source>
</evidence>
<evidence type="ECO:0000313" key="2">
    <source>
        <dbReference type="EMBL" id="MDW5594160.1"/>
    </source>
</evidence>
<dbReference type="InterPro" id="IPR004843">
    <property type="entry name" value="Calcineurin-like_PHP"/>
</dbReference>
<comment type="caution">
    <text evidence="2">The sequence shown here is derived from an EMBL/GenBank/DDBJ whole genome shotgun (WGS) entry which is preliminary data.</text>
</comment>
<proteinExistence type="predicted"/>
<reference evidence="3" key="1">
    <citation type="submission" date="2023-07" db="EMBL/GenBank/DDBJ databases">
        <title>Conexibacter stalactiti sp. nov., isolated from stalactites in a lava cave and emended description of the genus Conexibacter.</title>
        <authorList>
            <person name="Lee S.D."/>
        </authorList>
    </citation>
    <scope>NUCLEOTIDE SEQUENCE [LARGE SCALE GENOMIC DNA]</scope>
    <source>
        <strain evidence="3">KCTC 39840</strain>
    </source>
</reference>
<dbReference type="RefSeq" id="WP_318596484.1">
    <property type="nucleotide sequence ID" value="NZ_JAWSTH010000013.1"/>
</dbReference>
<dbReference type="InterPro" id="IPR029052">
    <property type="entry name" value="Metallo-depent_PP-like"/>
</dbReference>
<name>A0ABU4HLI1_9ACTN</name>
<dbReference type="Proteomes" id="UP001284601">
    <property type="component" value="Unassembled WGS sequence"/>
</dbReference>
<protein>
    <submittedName>
        <fullName evidence="2">Metallophosphoesterase</fullName>
    </submittedName>
</protein>
<keyword evidence="3" id="KW-1185">Reference proteome</keyword>
<accession>A0ABU4HLI1</accession>
<evidence type="ECO:0000259" key="1">
    <source>
        <dbReference type="Pfam" id="PF00149"/>
    </source>
</evidence>
<sequence length="379" mass="40219">MTSTHALAATLVISDLHLGAAAGDDLLRRGDPREPLLAALDGIRKVVLLGDAIELRQGPLRTAFAHARPFFEQLGAALGGDGEVVLVPGNHDHVLVSPWLERRRRDAAPPPLGLEERASWEPGDAVALLAQWLAPARLTLAYPGIWLRDDVYATHGHYLDRHTTVPTFERLSAGAMGRIVGAPAARGASPDDYEAALAPIYAWSYALAQQQGANGAGEPPRGTQGVSVKAWKTLAGGDGHRPLRRRALAALFPLGVAAINRAGIGPVRADISGAALGAAGTRAMADAIAALAVPAKHVLFGHTHRAGPLPRDDAAVWTAPGGVRLHNTGTWVFERHFLTRTPYESAYWPGRAIRVDDDPARPPELLSLLGERSWADLAG</sequence>
<organism evidence="2 3">
    <name type="scientific">Conexibacter stalactiti</name>
    <dbReference type="NCBI Taxonomy" id="1940611"/>
    <lineage>
        <taxon>Bacteria</taxon>
        <taxon>Bacillati</taxon>
        <taxon>Actinomycetota</taxon>
        <taxon>Thermoleophilia</taxon>
        <taxon>Solirubrobacterales</taxon>
        <taxon>Conexibacteraceae</taxon>
        <taxon>Conexibacter</taxon>
    </lineage>
</organism>
<dbReference type="Gene3D" id="3.60.21.10">
    <property type="match status" value="1"/>
</dbReference>